<feature type="transmembrane region" description="Helical" evidence="10">
    <location>
        <begin position="123"/>
        <end position="147"/>
    </location>
</feature>
<dbReference type="PANTHER" id="PTHR30266:SF2">
    <property type="entry name" value="LARGE-CONDUCTANCE MECHANOSENSITIVE CHANNEL"/>
    <property type="match status" value="1"/>
</dbReference>
<accession>A0A4R2C9X6</accession>
<dbReference type="NCBIfam" id="TIGR00220">
    <property type="entry name" value="mscL"/>
    <property type="match status" value="1"/>
</dbReference>
<dbReference type="EMBL" id="SLVU01000001">
    <property type="protein sequence ID" value="TCN36342.1"/>
    <property type="molecule type" value="Genomic_DNA"/>
</dbReference>
<name>A0A4R2C9X6_9HYPH</name>
<dbReference type="InterPro" id="IPR036019">
    <property type="entry name" value="MscL_channel"/>
</dbReference>
<keyword evidence="6 10" id="KW-1133">Transmembrane helix</keyword>
<evidence type="ECO:0000256" key="4">
    <source>
        <dbReference type="ARBA" id="ARBA00022475"/>
    </source>
</evidence>
<dbReference type="PANTHER" id="PTHR30266">
    <property type="entry name" value="MECHANOSENSITIVE CHANNEL MSCL"/>
    <property type="match status" value="1"/>
</dbReference>
<dbReference type="AlphaFoldDB" id="A0A4R2C9X6"/>
<dbReference type="Gene3D" id="1.10.1200.120">
    <property type="entry name" value="Large-conductance mechanosensitive channel, MscL, domain 1"/>
    <property type="match status" value="1"/>
</dbReference>
<comment type="subunit">
    <text evidence="10">Homopentamer.</text>
</comment>
<dbReference type="NCBIfam" id="NF010557">
    <property type="entry name" value="PRK13952.1"/>
    <property type="match status" value="1"/>
</dbReference>
<evidence type="ECO:0000256" key="3">
    <source>
        <dbReference type="ARBA" id="ARBA00022448"/>
    </source>
</evidence>
<protein>
    <recommendedName>
        <fullName evidence="10">Large-conductance mechanosensitive channel</fullName>
    </recommendedName>
</protein>
<comment type="subcellular location">
    <subcellularLocation>
        <location evidence="10">Cell inner membrane</location>
        <topology evidence="10">Multi-pass membrane protein</topology>
    </subcellularLocation>
    <subcellularLocation>
        <location evidence="1">Cell membrane</location>
        <topology evidence="1">Multi-pass membrane protein</topology>
    </subcellularLocation>
</comment>
<evidence type="ECO:0000256" key="9">
    <source>
        <dbReference type="ARBA" id="ARBA00023303"/>
    </source>
</evidence>
<dbReference type="InterPro" id="IPR019823">
    <property type="entry name" value="Mechanosensitive_channel_CS"/>
</dbReference>
<dbReference type="PRINTS" id="PR01264">
    <property type="entry name" value="MECHCHANNEL"/>
</dbReference>
<dbReference type="SUPFAM" id="SSF81330">
    <property type="entry name" value="Gated mechanosensitive channel"/>
    <property type="match status" value="1"/>
</dbReference>
<evidence type="ECO:0000313" key="11">
    <source>
        <dbReference type="EMBL" id="TCN36342.1"/>
    </source>
</evidence>
<dbReference type="PROSITE" id="PS01327">
    <property type="entry name" value="MSCL"/>
    <property type="match status" value="1"/>
</dbReference>
<evidence type="ECO:0000256" key="5">
    <source>
        <dbReference type="ARBA" id="ARBA00022692"/>
    </source>
</evidence>
<dbReference type="Proteomes" id="UP000295043">
    <property type="component" value="Unassembled WGS sequence"/>
</dbReference>
<evidence type="ECO:0000256" key="8">
    <source>
        <dbReference type="ARBA" id="ARBA00023136"/>
    </source>
</evidence>
<dbReference type="GO" id="GO:0005886">
    <property type="term" value="C:plasma membrane"/>
    <property type="evidence" value="ECO:0007669"/>
    <property type="project" value="UniProtKB-SubCell"/>
</dbReference>
<gene>
    <name evidence="10" type="primary">mscL</name>
    <name evidence="11" type="ORF">EV184_101332</name>
</gene>
<dbReference type="HAMAP" id="MF_00115">
    <property type="entry name" value="MscL"/>
    <property type="match status" value="1"/>
</dbReference>
<evidence type="ECO:0000256" key="2">
    <source>
        <dbReference type="ARBA" id="ARBA00007254"/>
    </source>
</evidence>
<keyword evidence="9 10" id="KW-0407">Ion channel</keyword>
<dbReference type="GO" id="GO:0008381">
    <property type="term" value="F:mechanosensitive monoatomic ion channel activity"/>
    <property type="evidence" value="ECO:0007669"/>
    <property type="project" value="UniProtKB-UniRule"/>
</dbReference>
<comment type="similarity">
    <text evidence="2 10">Belongs to the MscL family.</text>
</comment>
<keyword evidence="10" id="KW-0997">Cell inner membrane</keyword>
<keyword evidence="5 10" id="KW-0812">Transmembrane</keyword>
<comment type="caution">
    <text evidence="11">The sequence shown here is derived from an EMBL/GenBank/DDBJ whole genome shotgun (WGS) entry which is preliminary data.</text>
</comment>
<comment type="function">
    <text evidence="10">Channel that opens in response to stretch forces in the membrane lipid bilayer. May participate in the regulation of osmotic pressure changes within the cell.</text>
</comment>
<evidence type="ECO:0000256" key="1">
    <source>
        <dbReference type="ARBA" id="ARBA00004651"/>
    </source>
</evidence>
<reference evidence="11 12" key="1">
    <citation type="submission" date="2019-03" db="EMBL/GenBank/DDBJ databases">
        <title>Genomic Encyclopedia of Type Strains, Phase IV (KMG-V): Genome sequencing to study the core and pangenomes of soil and plant-associated prokaryotes.</title>
        <authorList>
            <person name="Whitman W."/>
        </authorList>
    </citation>
    <scope>NUCLEOTIDE SEQUENCE [LARGE SCALE GENOMIC DNA]</scope>
    <source>
        <strain evidence="11 12">23C40</strain>
    </source>
</reference>
<feature type="transmembrane region" description="Helical" evidence="10">
    <location>
        <begin position="83"/>
        <end position="103"/>
    </location>
</feature>
<keyword evidence="7 10" id="KW-0406">Ion transport</keyword>
<evidence type="ECO:0000313" key="12">
    <source>
        <dbReference type="Proteomes" id="UP000295043"/>
    </source>
</evidence>
<keyword evidence="4 10" id="KW-1003">Cell membrane</keyword>
<feature type="transmembrane region" description="Helical" evidence="10">
    <location>
        <begin position="53"/>
        <end position="76"/>
    </location>
</feature>
<evidence type="ECO:0000256" key="6">
    <source>
        <dbReference type="ARBA" id="ARBA00022989"/>
    </source>
</evidence>
<keyword evidence="8 10" id="KW-0472">Membrane</keyword>
<dbReference type="NCBIfam" id="NF001843">
    <property type="entry name" value="PRK00567.1-4"/>
    <property type="match status" value="1"/>
</dbReference>
<dbReference type="Pfam" id="PF01741">
    <property type="entry name" value="MscL"/>
    <property type="match status" value="1"/>
</dbReference>
<proteinExistence type="inferred from homology"/>
<organism evidence="11 12">
    <name type="scientific">Sinorhizobium americanum</name>
    <dbReference type="NCBI Taxonomy" id="194963"/>
    <lineage>
        <taxon>Bacteria</taxon>
        <taxon>Pseudomonadati</taxon>
        <taxon>Pseudomonadota</taxon>
        <taxon>Alphaproteobacteria</taxon>
        <taxon>Hyphomicrobiales</taxon>
        <taxon>Rhizobiaceae</taxon>
        <taxon>Sinorhizobium/Ensifer group</taxon>
        <taxon>Sinorhizobium</taxon>
    </lineage>
</organism>
<dbReference type="InterPro" id="IPR001185">
    <property type="entry name" value="MS_channel"/>
</dbReference>
<evidence type="ECO:0000256" key="7">
    <source>
        <dbReference type="ARBA" id="ARBA00023065"/>
    </source>
</evidence>
<evidence type="ECO:0000256" key="10">
    <source>
        <dbReference type="HAMAP-Rule" id="MF_00115"/>
    </source>
</evidence>
<keyword evidence="3 10" id="KW-0813">Transport</keyword>
<dbReference type="InterPro" id="IPR037673">
    <property type="entry name" value="MSC/AndL"/>
</dbReference>
<sequence length="187" mass="20412">MVLRIALVTKPGFLEPGFGLVSYQRLPPGTGVRRSFHHGDFTERRMLNEFKEFIARGNVMDLAVGVIIGAAFTKIVTSVVDDLVMPVVGAITGGGFDFSNYFLPLSANVTAPTLAAARQQGAVFAYGSFVTVLINFLILAWIIFLLVKGVNRIRASVEREKAPEPAAPPPEDVRLLSEIRDILKQRA</sequence>